<evidence type="ECO:0000256" key="3">
    <source>
        <dbReference type="ARBA" id="ARBA00004174"/>
    </source>
</evidence>
<gene>
    <name evidence="15" type="ORF">GWI33_022696</name>
</gene>
<feature type="transmembrane region" description="Helical" evidence="14">
    <location>
        <begin position="67"/>
        <end position="91"/>
    </location>
</feature>
<evidence type="ECO:0000313" key="15">
    <source>
        <dbReference type="EMBL" id="KAF7284079.1"/>
    </source>
</evidence>
<keyword evidence="7" id="KW-0479">Metal-binding</keyword>
<evidence type="ECO:0000256" key="11">
    <source>
        <dbReference type="ARBA" id="ARBA00023004"/>
    </source>
</evidence>
<comment type="function">
    <text evidence="2">May be involved in the metabolism of insect hormones and in the breakdown of synthetic insecticides.</text>
</comment>
<dbReference type="PRINTS" id="PR00463">
    <property type="entry name" value="EP450I"/>
</dbReference>
<keyword evidence="13 14" id="KW-0472">Membrane</keyword>
<proteinExistence type="inferred from homology"/>
<dbReference type="Pfam" id="PF00067">
    <property type="entry name" value="p450"/>
    <property type="match status" value="1"/>
</dbReference>
<evidence type="ECO:0000256" key="1">
    <source>
        <dbReference type="ARBA" id="ARBA00001971"/>
    </source>
</evidence>
<evidence type="ECO:0000256" key="2">
    <source>
        <dbReference type="ARBA" id="ARBA00003690"/>
    </source>
</evidence>
<dbReference type="Gene3D" id="1.10.630.10">
    <property type="entry name" value="Cytochrome P450"/>
    <property type="match status" value="1"/>
</dbReference>
<dbReference type="AlphaFoldDB" id="A0A834IN04"/>
<keyword evidence="14" id="KW-1133">Transmembrane helix</keyword>
<dbReference type="InterPro" id="IPR036396">
    <property type="entry name" value="Cyt_P450_sf"/>
</dbReference>
<evidence type="ECO:0000256" key="6">
    <source>
        <dbReference type="ARBA" id="ARBA00022617"/>
    </source>
</evidence>
<name>A0A834IN04_RHYFE</name>
<comment type="subcellular location">
    <subcellularLocation>
        <location evidence="4">Endoplasmic reticulum membrane</location>
        <topology evidence="4">Peripheral membrane protein</topology>
    </subcellularLocation>
    <subcellularLocation>
        <location evidence="3">Microsome membrane</location>
        <topology evidence="3">Peripheral membrane protein</topology>
    </subcellularLocation>
</comment>
<dbReference type="PANTHER" id="PTHR24291:SF189">
    <property type="entry name" value="CYTOCHROME P450 4C3-RELATED"/>
    <property type="match status" value="1"/>
</dbReference>
<keyword evidence="10" id="KW-0560">Oxidoreductase</keyword>
<evidence type="ECO:0000256" key="9">
    <source>
        <dbReference type="ARBA" id="ARBA00022848"/>
    </source>
</evidence>
<dbReference type="InterPro" id="IPR001128">
    <property type="entry name" value="Cyt_P450"/>
</dbReference>
<evidence type="ECO:0000313" key="16">
    <source>
        <dbReference type="Proteomes" id="UP000625711"/>
    </source>
</evidence>
<keyword evidence="9" id="KW-0492">Microsome</keyword>
<comment type="similarity">
    <text evidence="5">Belongs to the cytochrome P450 family.</text>
</comment>
<dbReference type="EMBL" id="JAACXV010000084">
    <property type="protein sequence ID" value="KAF7284079.1"/>
    <property type="molecule type" value="Genomic_DNA"/>
</dbReference>
<keyword evidence="16" id="KW-1185">Reference proteome</keyword>
<dbReference type="InterPro" id="IPR050196">
    <property type="entry name" value="Cytochrome_P450_Monoox"/>
</dbReference>
<dbReference type="GO" id="GO:0016705">
    <property type="term" value="F:oxidoreductase activity, acting on paired donors, with incorporation or reduction of molecular oxygen"/>
    <property type="evidence" value="ECO:0007669"/>
    <property type="project" value="InterPro"/>
</dbReference>
<dbReference type="PRINTS" id="PR00385">
    <property type="entry name" value="P450"/>
</dbReference>
<evidence type="ECO:0000256" key="14">
    <source>
        <dbReference type="SAM" id="Phobius"/>
    </source>
</evidence>
<dbReference type="InterPro" id="IPR002401">
    <property type="entry name" value="Cyt_P450_E_grp-I"/>
</dbReference>
<keyword evidence="12" id="KW-0503">Monooxygenase</keyword>
<keyword evidence="14" id="KW-0812">Transmembrane</keyword>
<comment type="caution">
    <text evidence="15">The sequence shown here is derived from an EMBL/GenBank/DDBJ whole genome shotgun (WGS) entry which is preliminary data.</text>
</comment>
<keyword evidence="8" id="KW-0256">Endoplasmic reticulum</keyword>
<keyword evidence="6" id="KW-0349">Heme</keyword>
<dbReference type="GO" id="GO:0005506">
    <property type="term" value="F:iron ion binding"/>
    <property type="evidence" value="ECO:0007669"/>
    <property type="project" value="InterPro"/>
</dbReference>
<evidence type="ECO:0000256" key="5">
    <source>
        <dbReference type="ARBA" id="ARBA00010617"/>
    </source>
</evidence>
<accession>A0A834IN04</accession>
<dbReference type="PANTHER" id="PTHR24291">
    <property type="entry name" value="CYTOCHROME P450 FAMILY 4"/>
    <property type="match status" value="1"/>
</dbReference>
<evidence type="ECO:0000256" key="13">
    <source>
        <dbReference type="ARBA" id="ARBA00023136"/>
    </source>
</evidence>
<sequence length="198" mass="23375">MGFERQLQTILPMFNNLSDKVIQENLKHKRNNIEEDGLDREHKKFFLDYLINSGQFDSNNLRDEVNMFLFAGTETTALTLSFILVVLGMLYDKVLQEILEVIGPDRYPESKDLHNLQYTDRVIKETLRLFPVASIFGRYITKDTNLGDFVIPKYASVYFDVLYIHRNEKYWPNPLKFNPDRFLPEEQVKDCLTRLIVD</sequence>
<comment type="cofactor">
    <cofactor evidence="1">
        <name>heme</name>
        <dbReference type="ChEBI" id="CHEBI:30413"/>
    </cofactor>
</comment>
<dbReference type="GO" id="GO:0004497">
    <property type="term" value="F:monooxygenase activity"/>
    <property type="evidence" value="ECO:0007669"/>
    <property type="project" value="UniProtKB-KW"/>
</dbReference>
<evidence type="ECO:0000256" key="12">
    <source>
        <dbReference type="ARBA" id="ARBA00023033"/>
    </source>
</evidence>
<dbReference type="GO" id="GO:0005789">
    <property type="term" value="C:endoplasmic reticulum membrane"/>
    <property type="evidence" value="ECO:0007669"/>
    <property type="project" value="UniProtKB-SubCell"/>
</dbReference>
<evidence type="ECO:0000256" key="4">
    <source>
        <dbReference type="ARBA" id="ARBA00004406"/>
    </source>
</evidence>
<evidence type="ECO:0000256" key="10">
    <source>
        <dbReference type="ARBA" id="ARBA00023002"/>
    </source>
</evidence>
<evidence type="ECO:0000256" key="7">
    <source>
        <dbReference type="ARBA" id="ARBA00022723"/>
    </source>
</evidence>
<dbReference type="SUPFAM" id="SSF48264">
    <property type="entry name" value="Cytochrome P450"/>
    <property type="match status" value="1"/>
</dbReference>
<dbReference type="Proteomes" id="UP000625711">
    <property type="component" value="Unassembled WGS sequence"/>
</dbReference>
<dbReference type="GO" id="GO:0020037">
    <property type="term" value="F:heme binding"/>
    <property type="evidence" value="ECO:0007669"/>
    <property type="project" value="InterPro"/>
</dbReference>
<reference evidence="15" key="1">
    <citation type="submission" date="2020-08" db="EMBL/GenBank/DDBJ databases">
        <title>Genome sequencing and assembly of the red palm weevil Rhynchophorus ferrugineus.</title>
        <authorList>
            <person name="Dias G.B."/>
            <person name="Bergman C.M."/>
            <person name="Manee M."/>
        </authorList>
    </citation>
    <scope>NUCLEOTIDE SEQUENCE</scope>
    <source>
        <strain evidence="15">AA-2017</strain>
        <tissue evidence="15">Whole larva</tissue>
    </source>
</reference>
<evidence type="ECO:0000256" key="8">
    <source>
        <dbReference type="ARBA" id="ARBA00022824"/>
    </source>
</evidence>
<protein>
    <recommendedName>
        <fullName evidence="17">Cytochrome P450</fullName>
    </recommendedName>
</protein>
<keyword evidence="11" id="KW-0408">Iron</keyword>
<evidence type="ECO:0008006" key="17">
    <source>
        <dbReference type="Google" id="ProtNLM"/>
    </source>
</evidence>
<dbReference type="OrthoDB" id="1470350at2759"/>
<organism evidence="15 16">
    <name type="scientific">Rhynchophorus ferrugineus</name>
    <name type="common">Red palm weevil</name>
    <name type="synonym">Curculio ferrugineus</name>
    <dbReference type="NCBI Taxonomy" id="354439"/>
    <lineage>
        <taxon>Eukaryota</taxon>
        <taxon>Metazoa</taxon>
        <taxon>Ecdysozoa</taxon>
        <taxon>Arthropoda</taxon>
        <taxon>Hexapoda</taxon>
        <taxon>Insecta</taxon>
        <taxon>Pterygota</taxon>
        <taxon>Neoptera</taxon>
        <taxon>Endopterygota</taxon>
        <taxon>Coleoptera</taxon>
        <taxon>Polyphaga</taxon>
        <taxon>Cucujiformia</taxon>
        <taxon>Curculionidae</taxon>
        <taxon>Dryophthorinae</taxon>
        <taxon>Rhynchophorus</taxon>
    </lineage>
</organism>